<feature type="transmembrane region" description="Helical" evidence="2">
    <location>
        <begin position="45"/>
        <end position="66"/>
    </location>
</feature>
<evidence type="ECO:0000313" key="4">
    <source>
        <dbReference type="EMBL" id="PWK49090.1"/>
    </source>
</evidence>
<dbReference type="InterPro" id="IPR019251">
    <property type="entry name" value="DUF2231_TM"/>
</dbReference>
<reference evidence="4 5" key="1">
    <citation type="submission" date="2018-05" db="EMBL/GenBank/DDBJ databases">
        <title>Genomic Encyclopedia of Archaeal and Bacterial Type Strains, Phase II (KMG-II): from individual species to whole genera.</title>
        <authorList>
            <person name="Goeker M."/>
        </authorList>
    </citation>
    <scope>NUCLEOTIDE SEQUENCE [LARGE SCALE GENOMIC DNA]</scope>
    <source>
        <strain evidence="4 5">DSM 45184</strain>
    </source>
</reference>
<feature type="transmembrane region" description="Helical" evidence="2">
    <location>
        <begin position="111"/>
        <end position="130"/>
    </location>
</feature>
<sequence length="240" mass="24864">MQSRLRIAGHGMQPLLLMFPLGLFWTAFVLDLATLLGAPAMLGTAAFWNLVAGLGGGLLATLAAVADAVAATGPAGTRIFVLALLLDVGVLIIYAVLTLMRVREPDRTTSASLLTIEVTGLAAAAFSAWFSGRLAAPGAPIADPRRPTDSPHRPSATTLNQLLTNPPPPGPRPAPFPPPAPAPHPRRPTVSPRPAPSPRRNPSPRPAAPPRAGNAESRPTPAPRQAGSDARLAAVPPRAR</sequence>
<dbReference type="RefSeq" id="WP_211340635.1">
    <property type="nucleotide sequence ID" value="NZ_QGGR01000005.1"/>
</dbReference>
<feature type="transmembrane region" description="Helical" evidence="2">
    <location>
        <begin position="78"/>
        <end position="99"/>
    </location>
</feature>
<dbReference type="AlphaFoldDB" id="A0A316FMZ0"/>
<feature type="compositionally biased region" description="Polar residues" evidence="1">
    <location>
        <begin position="155"/>
        <end position="164"/>
    </location>
</feature>
<dbReference type="EMBL" id="QGGR01000005">
    <property type="protein sequence ID" value="PWK49090.1"/>
    <property type="molecule type" value="Genomic_DNA"/>
</dbReference>
<feature type="transmembrane region" description="Helical" evidence="2">
    <location>
        <begin position="15"/>
        <end position="38"/>
    </location>
</feature>
<evidence type="ECO:0000256" key="1">
    <source>
        <dbReference type="SAM" id="MobiDB-lite"/>
    </source>
</evidence>
<proteinExistence type="predicted"/>
<comment type="caution">
    <text evidence="4">The sequence shown here is derived from an EMBL/GenBank/DDBJ whole genome shotgun (WGS) entry which is preliminary data.</text>
</comment>
<feature type="domain" description="DUF2231" evidence="3">
    <location>
        <begin position="10"/>
        <end position="135"/>
    </location>
</feature>
<name>A0A316FMZ0_9ACTN</name>
<feature type="compositionally biased region" description="Pro residues" evidence="1">
    <location>
        <begin position="191"/>
        <end position="209"/>
    </location>
</feature>
<accession>A0A316FMZ0</accession>
<evidence type="ECO:0000259" key="3">
    <source>
        <dbReference type="Pfam" id="PF09990"/>
    </source>
</evidence>
<keyword evidence="2" id="KW-1133">Transmembrane helix</keyword>
<feature type="region of interest" description="Disordered" evidence="1">
    <location>
        <begin position="140"/>
        <end position="240"/>
    </location>
</feature>
<keyword evidence="5" id="KW-1185">Reference proteome</keyword>
<gene>
    <name evidence="4" type="ORF">BC793_105441</name>
</gene>
<feature type="compositionally biased region" description="Pro residues" evidence="1">
    <location>
        <begin position="165"/>
        <end position="183"/>
    </location>
</feature>
<evidence type="ECO:0000313" key="5">
    <source>
        <dbReference type="Proteomes" id="UP000245697"/>
    </source>
</evidence>
<dbReference type="Pfam" id="PF09990">
    <property type="entry name" value="DUF2231"/>
    <property type="match status" value="1"/>
</dbReference>
<feature type="compositionally biased region" description="Basic and acidic residues" evidence="1">
    <location>
        <begin position="143"/>
        <end position="152"/>
    </location>
</feature>
<protein>
    <submittedName>
        <fullName evidence="4">Putative membrane protein</fullName>
    </submittedName>
</protein>
<evidence type="ECO:0000256" key="2">
    <source>
        <dbReference type="SAM" id="Phobius"/>
    </source>
</evidence>
<keyword evidence="2" id="KW-0472">Membrane</keyword>
<keyword evidence="2" id="KW-0812">Transmembrane</keyword>
<dbReference type="Proteomes" id="UP000245697">
    <property type="component" value="Unassembled WGS sequence"/>
</dbReference>
<organism evidence="4 5">
    <name type="scientific">Actinoplanes xinjiangensis</name>
    <dbReference type="NCBI Taxonomy" id="512350"/>
    <lineage>
        <taxon>Bacteria</taxon>
        <taxon>Bacillati</taxon>
        <taxon>Actinomycetota</taxon>
        <taxon>Actinomycetes</taxon>
        <taxon>Micromonosporales</taxon>
        <taxon>Micromonosporaceae</taxon>
        <taxon>Actinoplanes</taxon>
    </lineage>
</organism>